<keyword evidence="3" id="KW-1185">Reference proteome</keyword>
<evidence type="ECO:0000313" key="3">
    <source>
        <dbReference type="Proteomes" id="UP001597280"/>
    </source>
</evidence>
<evidence type="ECO:0000256" key="1">
    <source>
        <dbReference type="SAM" id="Phobius"/>
    </source>
</evidence>
<dbReference type="RefSeq" id="WP_343903619.1">
    <property type="nucleotide sequence ID" value="NZ_BAAAIS010000002.1"/>
</dbReference>
<sequence length="354" mass="37541">MQHDLDLTPLRRRVPVASWWRALASDPQLLMGVTCGALMVLAPTIALPAALGMHAQAGVLWFLTILLALGLGVLGILAVPVMASARLDAFARANGMVVSRSVTARHYAAAPFREGRRFIRESVRTGDELFVEVGNSLLTDVVGLSVSPSGIRPRQNATPEVFLRARLPALVDHTDPSGPTRAAPGPEGAMGLLTADLDRELRELAGHYTIGVTGRDLTVLGTRWLKVGSTDQLTRAFTLVDILAARATAMAGVTSVAPSVPAPARASVATAPAPDPDLTAPRRKVHPLVAIPVTLGLLITLPMLFGLVMSRIDGHLRGNEVGTMLVIGIFLAVCVGALRLALWLLTARRDPDHN</sequence>
<keyword evidence="1" id="KW-1133">Transmembrane helix</keyword>
<keyword evidence="1" id="KW-0812">Transmembrane</keyword>
<keyword evidence="1" id="KW-0472">Membrane</keyword>
<name>A0ABW4PXR9_9MICO</name>
<comment type="caution">
    <text evidence="2">The sequence shown here is derived from an EMBL/GenBank/DDBJ whole genome shotgun (WGS) entry which is preliminary data.</text>
</comment>
<evidence type="ECO:0008006" key="4">
    <source>
        <dbReference type="Google" id="ProtNLM"/>
    </source>
</evidence>
<accession>A0ABW4PXR9</accession>
<reference evidence="3" key="1">
    <citation type="journal article" date="2019" name="Int. J. Syst. Evol. Microbiol.">
        <title>The Global Catalogue of Microorganisms (GCM) 10K type strain sequencing project: providing services to taxonomists for standard genome sequencing and annotation.</title>
        <authorList>
            <consortium name="The Broad Institute Genomics Platform"/>
            <consortium name="The Broad Institute Genome Sequencing Center for Infectious Disease"/>
            <person name="Wu L."/>
            <person name="Ma J."/>
        </authorList>
    </citation>
    <scope>NUCLEOTIDE SEQUENCE [LARGE SCALE GENOMIC DNA]</scope>
    <source>
        <strain evidence="3">JCM 11650</strain>
    </source>
</reference>
<evidence type="ECO:0000313" key="2">
    <source>
        <dbReference type="EMBL" id="MFD1834226.1"/>
    </source>
</evidence>
<feature type="transmembrane region" description="Helical" evidence="1">
    <location>
        <begin position="321"/>
        <end position="345"/>
    </location>
</feature>
<feature type="transmembrane region" description="Helical" evidence="1">
    <location>
        <begin position="59"/>
        <end position="83"/>
    </location>
</feature>
<protein>
    <recommendedName>
        <fullName evidence="4">PH domain-containing protein</fullName>
    </recommendedName>
</protein>
<gene>
    <name evidence="2" type="ORF">ACFSDA_03965</name>
</gene>
<feature type="transmembrane region" description="Helical" evidence="1">
    <location>
        <begin position="29"/>
        <end position="53"/>
    </location>
</feature>
<organism evidence="2 3">
    <name type="scientific">Brachybacterium rhamnosum</name>
    <dbReference type="NCBI Taxonomy" id="173361"/>
    <lineage>
        <taxon>Bacteria</taxon>
        <taxon>Bacillati</taxon>
        <taxon>Actinomycetota</taxon>
        <taxon>Actinomycetes</taxon>
        <taxon>Micrococcales</taxon>
        <taxon>Dermabacteraceae</taxon>
        <taxon>Brachybacterium</taxon>
    </lineage>
</organism>
<dbReference type="EMBL" id="JBHUFL010000002">
    <property type="protein sequence ID" value="MFD1834226.1"/>
    <property type="molecule type" value="Genomic_DNA"/>
</dbReference>
<dbReference type="Proteomes" id="UP001597280">
    <property type="component" value="Unassembled WGS sequence"/>
</dbReference>
<feature type="transmembrane region" description="Helical" evidence="1">
    <location>
        <begin position="288"/>
        <end position="309"/>
    </location>
</feature>
<proteinExistence type="predicted"/>